<dbReference type="EMBL" id="KN833699">
    <property type="protein sequence ID" value="KIK26817.1"/>
    <property type="molecule type" value="Genomic_DNA"/>
</dbReference>
<dbReference type="AlphaFoldDB" id="A0A0C9ZX67"/>
<gene>
    <name evidence="1" type="ORF">PISMIDRAFT_675439</name>
</gene>
<organism evidence="1 2">
    <name type="scientific">Pisolithus microcarpus 441</name>
    <dbReference type="NCBI Taxonomy" id="765257"/>
    <lineage>
        <taxon>Eukaryota</taxon>
        <taxon>Fungi</taxon>
        <taxon>Dikarya</taxon>
        <taxon>Basidiomycota</taxon>
        <taxon>Agaricomycotina</taxon>
        <taxon>Agaricomycetes</taxon>
        <taxon>Agaricomycetidae</taxon>
        <taxon>Boletales</taxon>
        <taxon>Sclerodermatineae</taxon>
        <taxon>Pisolithaceae</taxon>
        <taxon>Pisolithus</taxon>
    </lineage>
</organism>
<reference evidence="2" key="2">
    <citation type="submission" date="2015-01" db="EMBL/GenBank/DDBJ databases">
        <title>Evolutionary Origins and Diversification of the Mycorrhizal Mutualists.</title>
        <authorList>
            <consortium name="DOE Joint Genome Institute"/>
            <consortium name="Mycorrhizal Genomics Consortium"/>
            <person name="Kohler A."/>
            <person name="Kuo A."/>
            <person name="Nagy L.G."/>
            <person name="Floudas D."/>
            <person name="Copeland A."/>
            <person name="Barry K.W."/>
            <person name="Cichocki N."/>
            <person name="Veneault-Fourrey C."/>
            <person name="LaButti K."/>
            <person name="Lindquist E.A."/>
            <person name="Lipzen A."/>
            <person name="Lundell T."/>
            <person name="Morin E."/>
            <person name="Murat C."/>
            <person name="Riley R."/>
            <person name="Ohm R."/>
            <person name="Sun H."/>
            <person name="Tunlid A."/>
            <person name="Henrissat B."/>
            <person name="Grigoriev I.V."/>
            <person name="Hibbett D.S."/>
            <person name="Martin F."/>
        </authorList>
    </citation>
    <scope>NUCLEOTIDE SEQUENCE [LARGE SCALE GENOMIC DNA]</scope>
    <source>
        <strain evidence="2">441</strain>
    </source>
</reference>
<evidence type="ECO:0000313" key="1">
    <source>
        <dbReference type="EMBL" id="KIK26817.1"/>
    </source>
</evidence>
<dbReference type="Proteomes" id="UP000054018">
    <property type="component" value="Unassembled WGS sequence"/>
</dbReference>
<sequence length="213" mass="24322">MNADPPSDISSVCATEEDGLLSHSPTLSHANRATRYSLLRGSQQFHVVQSDARHKVALPLLYRRCEILRAWSDTPHRYAAERQKLECELKSITQTQGARLLKYIIATFCNLCHEYSGGAVVRANIDYDRQLNTLSVVQEIQALQVKLDAVEDEDDQRALEEDITGKILWLCWCGICAEADELLPKVGQLFRLHRGHVTCFRLWTPFGEKEIWR</sequence>
<name>A0A0C9ZX67_9AGAM</name>
<dbReference type="HOGENOM" id="CLU_059972_2_0_1"/>
<evidence type="ECO:0000313" key="2">
    <source>
        <dbReference type="Proteomes" id="UP000054018"/>
    </source>
</evidence>
<protein>
    <submittedName>
        <fullName evidence="1">Uncharacterized protein</fullName>
    </submittedName>
</protein>
<keyword evidence="2" id="KW-1185">Reference proteome</keyword>
<reference evidence="1 2" key="1">
    <citation type="submission" date="2014-04" db="EMBL/GenBank/DDBJ databases">
        <authorList>
            <consortium name="DOE Joint Genome Institute"/>
            <person name="Kuo A."/>
            <person name="Kohler A."/>
            <person name="Costa M.D."/>
            <person name="Nagy L.G."/>
            <person name="Floudas D."/>
            <person name="Copeland A."/>
            <person name="Barry K.W."/>
            <person name="Cichocki N."/>
            <person name="Veneault-Fourrey C."/>
            <person name="LaButti K."/>
            <person name="Lindquist E.A."/>
            <person name="Lipzen A."/>
            <person name="Lundell T."/>
            <person name="Morin E."/>
            <person name="Murat C."/>
            <person name="Sun H."/>
            <person name="Tunlid A."/>
            <person name="Henrissat B."/>
            <person name="Grigoriev I.V."/>
            <person name="Hibbett D.S."/>
            <person name="Martin F."/>
            <person name="Nordberg H.P."/>
            <person name="Cantor M.N."/>
            <person name="Hua S.X."/>
        </authorList>
    </citation>
    <scope>NUCLEOTIDE SEQUENCE [LARGE SCALE GENOMIC DNA]</scope>
    <source>
        <strain evidence="1 2">441</strain>
    </source>
</reference>
<accession>A0A0C9ZX67</accession>
<proteinExistence type="predicted"/>
<dbReference type="OrthoDB" id="2690574at2759"/>